<accession>A0A7C4S8Q9</accession>
<dbReference type="EMBL" id="DTPI01000006">
    <property type="protein sequence ID" value="HGE65643.1"/>
    <property type="molecule type" value="Genomic_DNA"/>
</dbReference>
<sequence>MKEIKIRVPTPDDVIPEEFKHHMMQAYKEILLAFKSLIDDRIKKIESKENKKIKKIEIS</sequence>
<protein>
    <submittedName>
        <fullName evidence="2">Uncharacterized protein</fullName>
    </submittedName>
</protein>
<comment type="caution">
    <text evidence="2">The sequence shown here is derived from an EMBL/GenBank/DDBJ whole genome shotgun (WGS) entry which is preliminary data.</text>
</comment>
<proteinExistence type="predicted"/>
<gene>
    <name evidence="3" type="ORF">ENL48_05370</name>
    <name evidence="2" type="ORF">ENT89_07225</name>
    <name evidence="1" type="ORF">ENX77_00660</name>
</gene>
<evidence type="ECO:0000313" key="1">
    <source>
        <dbReference type="EMBL" id="HGE65643.1"/>
    </source>
</evidence>
<dbReference type="EMBL" id="DTAK01000059">
    <property type="protein sequence ID" value="HGU59908.1"/>
    <property type="molecule type" value="Genomic_DNA"/>
</dbReference>
<evidence type="ECO:0000313" key="3">
    <source>
        <dbReference type="EMBL" id="HHF48573.1"/>
    </source>
</evidence>
<dbReference type="EMBL" id="DRUC01000079">
    <property type="protein sequence ID" value="HHF48573.1"/>
    <property type="molecule type" value="Genomic_DNA"/>
</dbReference>
<organism evidence="2">
    <name type="scientific">Geoglobus ahangari</name>
    <dbReference type="NCBI Taxonomy" id="113653"/>
    <lineage>
        <taxon>Archaea</taxon>
        <taxon>Methanobacteriati</taxon>
        <taxon>Methanobacteriota</taxon>
        <taxon>Archaeoglobi</taxon>
        <taxon>Archaeoglobales</taxon>
        <taxon>Archaeoglobaceae</taxon>
        <taxon>Geoglobus</taxon>
    </lineage>
</organism>
<evidence type="ECO:0000313" key="2">
    <source>
        <dbReference type="EMBL" id="HGU59908.1"/>
    </source>
</evidence>
<reference evidence="2" key="1">
    <citation type="journal article" date="2020" name="mSystems">
        <title>Genome- and Community-Level Interaction Insights into Carbon Utilization and Element Cycling Functions of Hydrothermarchaeota in Hydrothermal Sediment.</title>
        <authorList>
            <person name="Zhou Z."/>
            <person name="Liu Y."/>
            <person name="Xu W."/>
            <person name="Pan J."/>
            <person name="Luo Z.H."/>
            <person name="Li M."/>
        </authorList>
    </citation>
    <scope>NUCLEOTIDE SEQUENCE [LARGE SCALE GENOMIC DNA]</scope>
    <source>
        <strain evidence="3">SpSt-10</strain>
        <strain evidence="2">SpSt-62</strain>
        <strain evidence="1">SpSt-97</strain>
    </source>
</reference>
<dbReference type="AlphaFoldDB" id="A0A7C4S8Q9"/>
<name>A0A7C4S8Q9_9EURY</name>